<evidence type="ECO:0000313" key="2">
    <source>
        <dbReference type="EMBL" id="RJT37589.1"/>
    </source>
</evidence>
<protein>
    <submittedName>
        <fullName evidence="2">DNA-binding protein</fullName>
    </submittedName>
</protein>
<evidence type="ECO:0000259" key="1">
    <source>
        <dbReference type="Pfam" id="PF12728"/>
    </source>
</evidence>
<dbReference type="OrthoDB" id="8021366at2"/>
<dbReference type="GO" id="GO:0003677">
    <property type="term" value="F:DNA binding"/>
    <property type="evidence" value="ECO:0007669"/>
    <property type="project" value="UniProtKB-KW"/>
</dbReference>
<dbReference type="Pfam" id="PF12728">
    <property type="entry name" value="HTH_17"/>
    <property type="match status" value="1"/>
</dbReference>
<dbReference type="InterPro" id="IPR041657">
    <property type="entry name" value="HTH_17"/>
</dbReference>
<dbReference type="Proteomes" id="UP000272706">
    <property type="component" value="Unassembled WGS sequence"/>
</dbReference>
<proteinExistence type="predicted"/>
<dbReference type="EMBL" id="QZWZ01000013">
    <property type="protein sequence ID" value="RJT37589.1"/>
    <property type="molecule type" value="Genomic_DNA"/>
</dbReference>
<feature type="domain" description="Helix-turn-helix" evidence="1">
    <location>
        <begin position="17"/>
        <end position="72"/>
    </location>
</feature>
<evidence type="ECO:0000313" key="3">
    <source>
        <dbReference type="Proteomes" id="UP000272706"/>
    </source>
</evidence>
<sequence length="113" mass="12501">MKSSGRPTAITPKMSSLLTPVQAAELLAVTPKHLLELTNEGALRWVNIGLEGKRPIRRYKQEDLAEFIEKRSQKACRYTENTANQNTPMTSSFAVVDFPAPRARATSARQSAS</sequence>
<comment type="caution">
    <text evidence="2">The sequence shown here is derived from an EMBL/GenBank/DDBJ whole genome shotgun (WGS) entry which is preliminary data.</text>
</comment>
<gene>
    <name evidence="2" type="ORF">D3227_18370</name>
</gene>
<name>A0A3A5KNP7_9HYPH</name>
<organism evidence="2 3">
    <name type="scientific">Mesorhizobium waimense</name>
    <dbReference type="NCBI Taxonomy" id="1300307"/>
    <lineage>
        <taxon>Bacteria</taxon>
        <taxon>Pseudomonadati</taxon>
        <taxon>Pseudomonadota</taxon>
        <taxon>Alphaproteobacteria</taxon>
        <taxon>Hyphomicrobiales</taxon>
        <taxon>Phyllobacteriaceae</taxon>
        <taxon>Mesorhizobium</taxon>
    </lineage>
</organism>
<reference evidence="2 3" key="1">
    <citation type="submission" date="2018-09" db="EMBL/GenBank/DDBJ databases">
        <title>Mesorhizobium carmichaelinearum sp. nov. isolated from Carmichaelinea spp. root nodules in New Zealand.</title>
        <authorList>
            <person name="De Meyer S.E."/>
        </authorList>
    </citation>
    <scope>NUCLEOTIDE SEQUENCE [LARGE SCALE GENOMIC DNA]</scope>
    <source>
        <strain evidence="2 3">ICMP19557</strain>
    </source>
</reference>
<keyword evidence="2" id="KW-0238">DNA-binding</keyword>
<keyword evidence="3" id="KW-1185">Reference proteome</keyword>
<dbReference type="AlphaFoldDB" id="A0A3A5KNP7"/>
<accession>A0A3A5KNP7</accession>